<dbReference type="EMBL" id="SEKV01000753">
    <property type="protein sequence ID" value="TFY53975.1"/>
    <property type="molecule type" value="Genomic_DNA"/>
</dbReference>
<feature type="compositionally biased region" description="Basic and acidic residues" evidence="1">
    <location>
        <begin position="327"/>
        <end position="342"/>
    </location>
</feature>
<evidence type="ECO:0000256" key="1">
    <source>
        <dbReference type="SAM" id="MobiDB-lite"/>
    </source>
</evidence>
<sequence length="361" mass="38880">MASTSSFTRVATLAGPGSASRLFPNGRFAKAWIPSYEGYEPEGLPSPPAPSSRPVNPALLAAVSSARARADARVSSARRPEMKPLIGLGLPAELFPPSVQGTPLKSPLPQIFQRDWVPPPRSHSPQPEPEADLAYEDAYSPIAVALAQLQVSYFHEEEGDVDGEPAPRTAVQGIRTTPPSPIAPMSIAAAAALARRPSVRRMPAYFSQRPLAIARFLPEPCAVLAGEYELGLRGATPEAVVFPPIVANNFTEARYMLDDSPFTPGVEMVSQDPVVDPLELLIRDFSITPGARRPVLPWVDSAEDPVVSPSELELRDFPLTPGAPLDRFSEQGHTAEESEQVQRPHSPVDIGLGDYVFGVYL</sequence>
<comment type="caution">
    <text evidence="2">The sequence shown here is derived from an EMBL/GenBank/DDBJ whole genome shotgun (WGS) entry which is preliminary data.</text>
</comment>
<organism evidence="2 3">
    <name type="scientific">Rhodofomes roseus</name>
    <dbReference type="NCBI Taxonomy" id="34475"/>
    <lineage>
        <taxon>Eukaryota</taxon>
        <taxon>Fungi</taxon>
        <taxon>Dikarya</taxon>
        <taxon>Basidiomycota</taxon>
        <taxon>Agaricomycotina</taxon>
        <taxon>Agaricomycetes</taxon>
        <taxon>Polyporales</taxon>
        <taxon>Rhodofomes</taxon>
    </lineage>
</organism>
<accession>A0A4Y9XV69</accession>
<dbReference type="Proteomes" id="UP000298390">
    <property type="component" value="Unassembled WGS sequence"/>
</dbReference>
<reference evidence="2 3" key="1">
    <citation type="submission" date="2019-01" db="EMBL/GenBank/DDBJ databases">
        <title>Genome sequencing of the rare red list fungi Fomitopsis rosea.</title>
        <authorList>
            <person name="Buettner E."/>
            <person name="Kellner H."/>
        </authorList>
    </citation>
    <scope>NUCLEOTIDE SEQUENCE [LARGE SCALE GENOMIC DNA]</scope>
    <source>
        <strain evidence="2 3">DSM 105464</strain>
    </source>
</reference>
<proteinExistence type="predicted"/>
<evidence type="ECO:0000313" key="2">
    <source>
        <dbReference type="EMBL" id="TFY53975.1"/>
    </source>
</evidence>
<feature type="region of interest" description="Disordered" evidence="1">
    <location>
        <begin position="323"/>
        <end position="347"/>
    </location>
</feature>
<name>A0A4Y9XV69_9APHY</name>
<evidence type="ECO:0000313" key="3">
    <source>
        <dbReference type="Proteomes" id="UP000298390"/>
    </source>
</evidence>
<gene>
    <name evidence="2" type="ORF">EVJ58_g9136</name>
</gene>
<dbReference type="AlphaFoldDB" id="A0A4Y9XV69"/>
<protein>
    <submittedName>
        <fullName evidence="2">Uncharacterized protein</fullName>
    </submittedName>
</protein>